<dbReference type="Proteomes" id="UP000007879">
    <property type="component" value="Unassembled WGS sequence"/>
</dbReference>
<dbReference type="OMA" id="STEATHF"/>
<reference evidence="3" key="1">
    <citation type="journal article" date="2010" name="Nature">
        <title>The Amphimedon queenslandica genome and the evolution of animal complexity.</title>
        <authorList>
            <person name="Srivastava M."/>
            <person name="Simakov O."/>
            <person name="Chapman J."/>
            <person name="Fahey B."/>
            <person name="Gauthier M.E."/>
            <person name="Mitros T."/>
            <person name="Richards G.S."/>
            <person name="Conaco C."/>
            <person name="Dacre M."/>
            <person name="Hellsten U."/>
            <person name="Larroux C."/>
            <person name="Putnam N.H."/>
            <person name="Stanke M."/>
            <person name="Adamska M."/>
            <person name="Darling A."/>
            <person name="Degnan S.M."/>
            <person name="Oakley T.H."/>
            <person name="Plachetzki D.C."/>
            <person name="Zhai Y."/>
            <person name="Adamski M."/>
            <person name="Calcino A."/>
            <person name="Cummins S.F."/>
            <person name="Goodstein D.M."/>
            <person name="Harris C."/>
            <person name="Jackson D.J."/>
            <person name="Leys S.P."/>
            <person name="Shu S."/>
            <person name="Woodcroft B.J."/>
            <person name="Vervoort M."/>
            <person name="Kosik K.S."/>
            <person name="Manning G."/>
            <person name="Degnan B.M."/>
            <person name="Rokhsar D.S."/>
        </authorList>
    </citation>
    <scope>NUCLEOTIDE SEQUENCE [LARGE SCALE GENOMIC DNA]</scope>
</reference>
<proteinExistence type="inferred from homology"/>
<dbReference type="AlphaFoldDB" id="A0A1X7UQ70"/>
<dbReference type="InParanoid" id="A0A1X7UQ70"/>
<dbReference type="InterPro" id="IPR008996">
    <property type="entry name" value="IL1/FGF"/>
</dbReference>
<sequence length="170" mass="18300">MSFLGNIEKALNDAGKDIQRVVDDGMNLTIGDRLRPGNVVQLTSKLGGKCLRVTETGAVDCYGEGGPKASPCHFMILQGSIPNTIRLHNVYQPQYFLAINRGYFIGNGQGGKDCDFYATISNGQYAVFESASEMGSHIGVLPSGQISAPAQTNKSTEATHFAVRFIRRGP</sequence>
<comment type="similarity">
    <text evidence="1">Belongs to the heparin-binding growth factors family.</text>
</comment>
<dbReference type="GO" id="GO:0008083">
    <property type="term" value="F:growth factor activity"/>
    <property type="evidence" value="ECO:0007669"/>
    <property type="project" value="InterPro"/>
</dbReference>
<accession>A0A1X7UQ70</accession>
<keyword evidence="3" id="KW-1185">Reference proteome</keyword>
<protein>
    <submittedName>
        <fullName evidence="2">Uncharacterized protein</fullName>
    </submittedName>
</protein>
<evidence type="ECO:0000313" key="2">
    <source>
        <dbReference type="EnsemblMetazoa" id="Aqu2.1.29918_001"/>
    </source>
</evidence>
<dbReference type="Pfam" id="PF00167">
    <property type="entry name" value="FGF"/>
    <property type="match status" value="1"/>
</dbReference>
<reference evidence="2" key="2">
    <citation type="submission" date="2017-05" db="UniProtKB">
        <authorList>
            <consortium name="EnsemblMetazoa"/>
        </authorList>
    </citation>
    <scope>IDENTIFICATION</scope>
</reference>
<dbReference type="KEGG" id="aqu:100633005"/>
<evidence type="ECO:0000313" key="3">
    <source>
        <dbReference type="Proteomes" id="UP000007879"/>
    </source>
</evidence>
<name>A0A1X7UQ70_AMPQE</name>
<dbReference type="OrthoDB" id="10023911at2759"/>
<dbReference type="Gene3D" id="2.80.10.50">
    <property type="match status" value="1"/>
</dbReference>
<dbReference type="CDD" id="cd23312">
    <property type="entry name" value="beta-trefoil_FGF_RP1"/>
    <property type="match status" value="1"/>
</dbReference>
<organism evidence="2">
    <name type="scientific">Amphimedon queenslandica</name>
    <name type="common">Sponge</name>
    <dbReference type="NCBI Taxonomy" id="400682"/>
    <lineage>
        <taxon>Eukaryota</taxon>
        <taxon>Metazoa</taxon>
        <taxon>Porifera</taxon>
        <taxon>Demospongiae</taxon>
        <taxon>Heteroscleromorpha</taxon>
        <taxon>Haplosclerida</taxon>
        <taxon>Niphatidae</taxon>
        <taxon>Amphimedon</taxon>
    </lineage>
</organism>
<gene>
    <name evidence="2" type="primary">100633005</name>
</gene>
<evidence type="ECO:0000256" key="1">
    <source>
        <dbReference type="ARBA" id="ARBA00007936"/>
    </source>
</evidence>
<dbReference type="EnsemblMetazoa" id="Aqu2.1.29918_001">
    <property type="protein sequence ID" value="Aqu2.1.29918_001"/>
    <property type="gene ID" value="Aqu2.1.29918"/>
</dbReference>
<dbReference type="SUPFAM" id="SSF50353">
    <property type="entry name" value="Cytokine"/>
    <property type="match status" value="1"/>
</dbReference>
<dbReference type="InterPro" id="IPR002209">
    <property type="entry name" value="Fibroblast_GF_fam"/>
</dbReference>
<dbReference type="EnsemblMetazoa" id="XM_003387036.3">
    <property type="protein sequence ID" value="XP_003387084.1"/>
    <property type="gene ID" value="LOC100633005"/>
</dbReference>
<dbReference type="eggNOG" id="ENOG502SDX1">
    <property type="taxonomic scope" value="Eukaryota"/>
</dbReference>